<dbReference type="AlphaFoldDB" id="A0AAJ0H4C3"/>
<feature type="region of interest" description="Disordered" evidence="3">
    <location>
        <begin position="1"/>
        <end position="600"/>
    </location>
</feature>
<dbReference type="SUPFAM" id="SSF46785">
    <property type="entry name" value="Winged helix' DNA-binding domain"/>
    <property type="match status" value="1"/>
</dbReference>
<dbReference type="GO" id="GO:0005829">
    <property type="term" value="C:cytosol"/>
    <property type="evidence" value="ECO:0007669"/>
    <property type="project" value="TreeGrafter"/>
</dbReference>
<dbReference type="GO" id="GO:0000339">
    <property type="term" value="F:RNA cap binding"/>
    <property type="evidence" value="ECO:0007669"/>
    <property type="project" value="InterPro"/>
</dbReference>
<dbReference type="PROSITE" id="PS50961">
    <property type="entry name" value="HTH_LA"/>
    <property type="match status" value="1"/>
</dbReference>
<feature type="compositionally biased region" description="Basic and acidic residues" evidence="3">
    <location>
        <begin position="114"/>
        <end position="123"/>
    </location>
</feature>
<dbReference type="GO" id="GO:0010494">
    <property type="term" value="C:cytoplasmic stress granule"/>
    <property type="evidence" value="ECO:0007669"/>
    <property type="project" value="TreeGrafter"/>
</dbReference>
<feature type="compositionally biased region" description="Low complexity" evidence="3">
    <location>
        <begin position="353"/>
        <end position="379"/>
    </location>
</feature>
<dbReference type="SMART" id="SM00715">
    <property type="entry name" value="LA"/>
    <property type="match status" value="1"/>
</dbReference>
<keyword evidence="1 2" id="KW-0694">RNA-binding</keyword>
<feature type="compositionally biased region" description="Low complexity" evidence="3">
    <location>
        <begin position="523"/>
        <end position="538"/>
    </location>
</feature>
<feature type="domain" description="HTH La-type RNA-binding" evidence="4">
    <location>
        <begin position="619"/>
        <end position="710"/>
    </location>
</feature>
<dbReference type="GO" id="GO:0048255">
    <property type="term" value="P:mRNA stabilization"/>
    <property type="evidence" value="ECO:0007669"/>
    <property type="project" value="InterPro"/>
</dbReference>
<feature type="compositionally biased region" description="Polar residues" evidence="3">
    <location>
        <begin position="59"/>
        <end position="70"/>
    </location>
</feature>
<gene>
    <name evidence="5" type="ORF">B0T15DRAFT_70933</name>
</gene>
<feature type="compositionally biased region" description="Low complexity" evidence="3">
    <location>
        <begin position="82"/>
        <end position="95"/>
    </location>
</feature>
<evidence type="ECO:0000313" key="6">
    <source>
        <dbReference type="Proteomes" id="UP001273166"/>
    </source>
</evidence>
<proteinExistence type="predicted"/>
<evidence type="ECO:0000313" key="5">
    <source>
        <dbReference type="EMBL" id="KAK3311324.1"/>
    </source>
</evidence>
<dbReference type="InterPro" id="IPR006630">
    <property type="entry name" value="La_HTH"/>
</dbReference>
<dbReference type="InterPro" id="IPR045180">
    <property type="entry name" value="La_dom_prot"/>
</dbReference>
<dbReference type="PANTHER" id="PTHR22792:SF132">
    <property type="entry name" value="LA-RELATED PROTEIN 1"/>
    <property type="match status" value="1"/>
</dbReference>
<dbReference type="Gene3D" id="1.10.10.10">
    <property type="entry name" value="Winged helix-like DNA-binding domain superfamily/Winged helix DNA-binding domain"/>
    <property type="match status" value="1"/>
</dbReference>
<evidence type="ECO:0000256" key="1">
    <source>
        <dbReference type="ARBA" id="ARBA00022884"/>
    </source>
</evidence>
<comment type="caution">
    <text evidence="5">The sequence shown here is derived from an EMBL/GenBank/DDBJ whole genome shotgun (WGS) entry which is preliminary data.</text>
</comment>
<name>A0AAJ0H4C3_9PEZI</name>
<feature type="compositionally biased region" description="Polar residues" evidence="3">
    <location>
        <begin position="405"/>
        <end position="419"/>
    </location>
</feature>
<dbReference type="Proteomes" id="UP001273166">
    <property type="component" value="Unassembled WGS sequence"/>
</dbReference>
<protein>
    <recommendedName>
        <fullName evidence="4">HTH La-type RNA-binding domain-containing protein</fullName>
    </recommendedName>
</protein>
<feature type="region of interest" description="Disordered" evidence="3">
    <location>
        <begin position="856"/>
        <end position="887"/>
    </location>
</feature>
<dbReference type="InterPro" id="IPR036388">
    <property type="entry name" value="WH-like_DNA-bd_sf"/>
</dbReference>
<dbReference type="Pfam" id="PF05383">
    <property type="entry name" value="La"/>
    <property type="match status" value="1"/>
</dbReference>
<dbReference type="EMBL" id="JAUDZG010000001">
    <property type="protein sequence ID" value="KAK3311324.1"/>
    <property type="molecule type" value="Genomic_DNA"/>
</dbReference>
<dbReference type="GeneID" id="87890060"/>
<dbReference type="InterPro" id="IPR006607">
    <property type="entry name" value="DM15"/>
</dbReference>
<dbReference type="PANTHER" id="PTHR22792">
    <property type="entry name" value="LUPUS LA PROTEIN-RELATED"/>
    <property type="match status" value="1"/>
</dbReference>
<keyword evidence="6" id="KW-1185">Reference proteome</keyword>
<sequence>MSATTFSYAQAARGQTASQPSPQQTSSPAPSTTGSQGKDDASTGATSVTAPSVVSSGPETQNPEQKTASHAGSAASKQECEASSVAGTGSTASVAEPSGKIPQENGTKAADVPTRSRSEDKGSRSTSRTSRVNDNVEGRRGRKGKKGRGGDEKAQGEQNQEEDAEKVKEAAKPVILTEAPPPAVNPWAKRMEAQKAAVKAKLASPDGPAISNEVKQNPSHEDSAMHSTTSNGENALHKKPVEASRPPEQAPRRSGPRGSRAGDKDEKNSTSLPPVADPSFWPDPKSAAAREQAPRKPQEKSDPPEKEGQDESGPTRKKTWEKLEIVHSVVFETQLPPLRGSKPRGGARGGREAGSMRGNHPGAAGAASSASQPGASSASDKAPSPGGSTGPRTATTRPREGSIPARSTSQPHASQTSKRASIDGASRDQRKSSVPGNAEQARDVNSDAPFSSKRASATRDIRMENGQWSAEAGQAPGRTLPQERSTVQHRGDYAKDSAQGQQFPAREGRPERGRGGGYRARGGHSSSSSHLGSASYASNGHYPASGGFPPRQNPNAHSPPAFSTQFPASFGHPTRGRGNKWANSGQSAARGSTGVTGFPPKAVPANDYTMPQYPPYMYATIYDPSVAILKTQVEYYLSVENLCKDYYLRQHMDGQGFAHLSTIAGFKRIKTVTEDLDLVRLACSLSDQIEFVIGDDNIERLRLREQWKYFVLPVNERLEPFRNDGPANWTPYSRPDAQFAAPFPAAPVVPQPYPPAANGAFPAFAEEQMFQSAYANGAAYIPVTNGAAVNGHLHGHESQLSAGVPEYAPPQSPVTLESMTNFSDSQVENLMMIVSREEKEEAGSSEGAGVAGYVSEQPQASQNAASPSSAETQNATGAPASSEPPSADQLERGIVWVDGQASAFPKDQTDRRPYAEIRKAALDERQNAKAGETPRSMQKLYKFWSRMLLNDFNAKVYQEFRDLALEDASREIPVKVGLKYLLEFYDGLLLHTNTRKPWPQDRAVPEIFTSHFNEAAELDRTLSGKDVTAV</sequence>
<feature type="compositionally biased region" description="Basic and acidic residues" evidence="3">
    <location>
        <begin position="292"/>
        <end position="309"/>
    </location>
</feature>
<dbReference type="GO" id="GO:0045727">
    <property type="term" value="P:positive regulation of translation"/>
    <property type="evidence" value="ECO:0007669"/>
    <property type="project" value="TreeGrafter"/>
</dbReference>
<feature type="compositionally biased region" description="Low complexity" evidence="3">
    <location>
        <begin position="14"/>
        <end position="58"/>
    </location>
</feature>
<reference evidence="5" key="1">
    <citation type="journal article" date="2023" name="Mol. Phylogenet. Evol.">
        <title>Genome-scale phylogeny and comparative genomics of the fungal order Sordariales.</title>
        <authorList>
            <person name="Hensen N."/>
            <person name="Bonometti L."/>
            <person name="Westerberg I."/>
            <person name="Brannstrom I.O."/>
            <person name="Guillou S."/>
            <person name="Cros-Aarteil S."/>
            <person name="Calhoun S."/>
            <person name="Haridas S."/>
            <person name="Kuo A."/>
            <person name="Mondo S."/>
            <person name="Pangilinan J."/>
            <person name="Riley R."/>
            <person name="LaButti K."/>
            <person name="Andreopoulos B."/>
            <person name="Lipzen A."/>
            <person name="Chen C."/>
            <person name="Yan M."/>
            <person name="Daum C."/>
            <person name="Ng V."/>
            <person name="Clum A."/>
            <person name="Steindorff A."/>
            <person name="Ohm R.A."/>
            <person name="Martin F."/>
            <person name="Silar P."/>
            <person name="Natvig D.O."/>
            <person name="Lalanne C."/>
            <person name="Gautier V."/>
            <person name="Ament-Velasquez S.L."/>
            <person name="Kruys A."/>
            <person name="Hutchinson M.I."/>
            <person name="Powell A.J."/>
            <person name="Barry K."/>
            <person name="Miller A.N."/>
            <person name="Grigoriev I.V."/>
            <person name="Debuchy R."/>
            <person name="Gladieux P."/>
            <person name="Hiltunen Thoren M."/>
            <person name="Johannesson H."/>
        </authorList>
    </citation>
    <scope>NUCLEOTIDE SEQUENCE</scope>
    <source>
        <strain evidence="5">CBS 333.67</strain>
    </source>
</reference>
<feature type="compositionally biased region" description="Polar residues" evidence="3">
    <location>
        <begin position="124"/>
        <end position="133"/>
    </location>
</feature>
<feature type="compositionally biased region" description="Polar residues" evidence="3">
    <location>
        <begin position="553"/>
        <end position="567"/>
    </location>
</feature>
<organism evidence="5 6">
    <name type="scientific">Chaetomium strumarium</name>
    <dbReference type="NCBI Taxonomy" id="1170767"/>
    <lineage>
        <taxon>Eukaryota</taxon>
        <taxon>Fungi</taxon>
        <taxon>Dikarya</taxon>
        <taxon>Ascomycota</taxon>
        <taxon>Pezizomycotina</taxon>
        <taxon>Sordariomycetes</taxon>
        <taxon>Sordariomycetidae</taxon>
        <taxon>Sordariales</taxon>
        <taxon>Chaetomiaceae</taxon>
        <taxon>Chaetomium</taxon>
    </lineage>
</organism>
<dbReference type="InterPro" id="IPR036390">
    <property type="entry name" value="WH_DNA-bd_sf"/>
</dbReference>
<evidence type="ECO:0000256" key="3">
    <source>
        <dbReference type="SAM" id="MobiDB-lite"/>
    </source>
</evidence>
<feature type="compositionally biased region" description="Polar residues" evidence="3">
    <location>
        <begin position="581"/>
        <end position="595"/>
    </location>
</feature>
<dbReference type="Pfam" id="PF21071">
    <property type="entry name" value="LARP1_HEAT"/>
    <property type="match status" value="1"/>
</dbReference>
<accession>A0AAJ0H4C3</accession>
<reference evidence="5" key="2">
    <citation type="submission" date="2023-06" db="EMBL/GenBank/DDBJ databases">
        <authorList>
            <consortium name="Lawrence Berkeley National Laboratory"/>
            <person name="Mondo S.J."/>
            <person name="Hensen N."/>
            <person name="Bonometti L."/>
            <person name="Westerberg I."/>
            <person name="Brannstrom I.O."/>
            <person name="Guillou S."/>
            <person name="Cros-Aarteil S."/>
            <person name="Calhoun S."/>
            <person name="Haridas S."/>
            <person name="Kuo A."/>
            <person name="Pangilinan J."/>
            <person name="Riley R."/>
            <person name="Labutti K."/>
            <person name="Andreopoulos B."/>
            <person name="Lipzen A."/>
            <person name="Chen C."/>
            <person name="Yanf M."/>
            <person name="Daum C."/>
            <person name="Ng V."/>
            <person name="Clum A."/>
            <person name="Steindorff A."/>
            <person name="Ohm R."/>
            <person name="Martin F."/>
            <person name="Silar P."/>
            <person name="Natvig D."/>
            <person name="Lalanne C."/>
            <person name="Gautier V."/>
            <person name="Ament-Velasquez S.L."/>
            <person name="Kruys A."/>
            <person name="Hutchinson M.I."/>
            <person name="Powell A.J."/>
            <person name="Barry K."/>
            <person name="Miller A.N."/>
            <person name="Grigoriev I.V."/>
            <person name="Debuchy R."/>
            <person name="Gladieux P."/>
            <person name="Thoren M.H."/>
            <person name="Johannesson H."/>
        </authorList>
    </citation>
    <scope>NUCLEOTIDE SEQUENCE</scope>
    <source>
        <strain evidence="5">CBS 333.67</strain>
    </source>
</reference>
<evidence type="ECO:0000259" key="4">
    <source>
        <dbReference type="PROSITE" id="PS50961"/>
    </source>
</evidence>
<dbReference type="CDD" id="cd07323">
    <property type="entry name" value="LAM"/>
    <property type="match status" value="1"/>
</dbReference>
<feature type="compositionally biased region" description="Low complexity" evidence="3">
    <location>
        <begin position="856"/>
        <end position="871"/>
    </location>
</feature>
<dbReference type="RefSeq" id="XP_062727104.1">
    <property type="nucleotide sequence ID" value="XM_062871231.1"/>
</dbReference>
<evidence type="ECO:0000256" key="2">
    <source>
        <dbReference type="PROSITE-ProRule" id="PRU00332"/>
    </source>
</evidence>